<evidence type="ECO:0000259" key="2">
    <source>
        <dbReference type="Pfam" id="PF13400"/>
    </source>
</evidence>
<dbReference type="InterPro" id="IPR028087">
    <property type="entry name" value="Tad_N"/>
</dbReference>
<reference evidence="3 4" key="1">
    <citation type="journal article" date="2019" name="Int. J. Syst. Evol. Microbiol.">
        <title>The Global Catalogue of Microorganisms (GCM) 10K type strain sequencing project: providing services to taxonomists for standard genome sequencing and annotation.</title>
        <authorList>
            <consortium name="The Broad Institute Genomics Platform"/>
            <consortium name="The Broad Institute Genome Sequencing Center for Infectious Disease"/>
            <person name="Wu L."/>
            <person name="Ma J."/>
        </authorList>
    </citation>
    <scope>NUCLEOTIDE SEQUENCE [LARGE SCALE GENOMIC DNA]</scope>
    <source>
        <strain evidence="3 4">JCM 6242</strain>
    </source>
</reference>
<dbReference type="InterPro" id="IPR021202">
    <property type="entry name" value="Rv3654c-like"/>
</dbReference>
<dbReference type="Pfam" id="PF13400">
    <property type="entry name" value="Tad"/>
    <property type="match status" value="1"/>
</dbReference>
<keyword evidence="4" id="KW-1185">Reference proteome</keyword>
<proteinExistence type="predicted"/>
<feature type="transmembrane region" description="Helical" evidence="1">
    <location>
        <begin position="12"/>
        <end position="33"/>
    </location>
</feature>
<protein>
    <submittedName>
        <fullName evidence="3">Flp pilus-assembly TadE/G-like family protein</fullName>
    </submittedName>
</protein>
<dbReference type="EMBL" id="BAAAVI010000031">
    <property type="protein sequence ID" value="GAA2880905.1"/>
    <property type="molecule type" value="Genomic_DNA"/>
</dbReference>
<feature type="domain" description="Putative Flp pilus-assembly TadG-like N-terminal" evidence="2">
    <location>
        <begin position="10"/>
        <end position="56"/>
    </location>
</feature>
<keyword evidence="1" id="KW-0812">Transmembrane</keyword>
<dbReference type="NCBIfam" id="TIGR03816">
    <property type="entry name" value="tadE_like_DECH"/>
    <property type="match status" value="1"/>
</dbReference>
<evidence type="ECO:0000313" key="4">
    <source>
        <dbReference type="Proteomes" id="UP001500831"/>
    </source>
</evidence>
<evidence type="ECO:0000313" key="3">
    <source>
        <dbReference type="EMBL" id="GAA2880905.1"/>
    </source>
</evidence>
<keyword evidence="1" id="KW-1133">Transmembrane helix</keyword>
<name>A0ABN3W2X6_9ACTN</name>
<evidence type="ECO:0000256" key="1">
    <source>
        <dbReference type="SAM" id="Phobius"/>
    </source>
</evidence>
<dbReference type="Proteomes" id="UP001500831">
    <property type="component" value="Unassembled WGS sequence"/>
</dbReference>
<accession>A0ABN3W2X6</accession>
<sequence length="128" mass="12807">MGLRAGREQGSATIWTVGLAALIFAVAMAVVLAGSARVARHRAQGAADLSALVAARLAFADPERSCVKASLLAVGNGAEVIRCSVGDDGVADVQVAVRLSLPVPIGSGGVRVTARARAGPVHIADLGD</sequence>
<gene>
    <name evidence="3" type="ORF">GCM10010517_43680</name>
</gene>
<keyword evidence="1" id="KW-0472">Membrane</keyword>
<comment type="caution">
    <text evidence="3">The sequence shown here is derived from an EMBL/GenBank/DDBJ whole genome shotgun (WGS) entry which is preliminary data.</text>
</comment>
<organism evidence="3 4">
    <name type="scientific">Streptosporangium fragile</name>
    <dbReference type="NCBI Taxonomy" id="46186"/>
    <lineage>
        <taxon>Bacteria</taxon>
        <taxon>Bacillati</taxon>
        <taxon>Actinomycetota</taxon>
        <taxon>Actinomycetes</taxon>
        <taxon>Streptosporangiales</taxon>
        <taxon>Streptosporangiaceae</taxon>
        <taxon>Streptosporangium</taxon>
    </lineage>
</organism>